<evidence type="ECO:0000256" key="1">
    <source>
        <dbReference type="SAM" id="MobiDB-lite"/>
    </source>
</evidence>
<feature type="compositionally biased region" description="Low complexity" evidence="1">
    <location>
        <begin position="364"/>
        <end position="376"/>
    </location>
</feature>
<keyword evidence="4" id="KW-0560">Oxidoreductase</keyword>
<feature type="chain" id="PRO_5020415508" evidence="2">
    <location>
        <begin position="24"/>
        <end position="376"/>
    </location>
</feature>
<feature type="region of interest" description="Disordered" evidence="1">
    <location>
        <begin position="344"/>
        <end position="376"/>
    </location>
</feature>
<feature type="signal peptide" evidence="2">
    <location>
        <begin position="1"/>
        <end position="23"/>
    </location>
</feature>
<accession>A0A4S8LSA6</accession>
<dbReference type="Pfam" id="PF00775">
    <property type="entry name" value="Dioxygenase_C"/>
    <property type="match status" value="1"/>
</dbReference>
<dbReference type="GO" id="GO:0008199">
    <property type="term" value="F:ferric iron binding"/>
    <property type="evidence" value="ECO:0007669"/>
    <property type="project" value="InterPro"/>
</dbReference>
<sequence>MVFVRSLLSAVLAAFSLVELTTAHTHHLPGSPEAIKRDLFQKNARRSLANCQDELSKRGGIYEKSVARRQQFARDVRSARGLSTHAPYKRDLGTVLNTDHHSNLTGVTNNTDPFTLFTGNSSCVLGPETTEGPYYVDGEYVRFDVRDDQQGADTYVELQFIDVNACEPVPGIYVDFWHANATGVYSGVVASGNGDSDDGSNLDSTFCRGLQETDEDGVIQFLSIFPGHYTGRAIHIHLAAHQDGTFFSNNTFVSSNVSHVGQIFFDQSLIDAVEATSPYTSNTQNLTVNSDDDILAEEAGTIDPFVEYVYLGDDISDGIFSWIALGIDTTSSYQISAASTLTEDGGVANPNAGGPPGSMPPGPSGSAVSSAVSSAA</sequence>
<reference evidence="4 5" key="1">
    <citation type="journal article" date="2019" name="Nat. Ecol. Evol.">
        <title>Megaphylogeny resolves global patterns of mushroom evolution.</title>
        <authorList>
            <person name="Varga T."/>
            <person name="Krizsan K."/>
            <person name="Foldi C."/>
            <person name="Dima B."/>
            <person name="Sanchez-Garcia M."/>
            <person name="Sanchez-Ramirez S."/>
            <person name="Szollosi G.J."/>
            <person name="Szarkandi J.G."/>
            <person name="Papp V."/>
            <person name="Albert L."/>
            <person name="Andreopoulos W."/>
            <person name="Angelini C."/>
            <person name="Antonin V."/>
            <person name="Barry K.W."/>
            <person name="Bougher N.L."/>
            <person name="Buchanan P."/>
            <person name="Buyck B."/>
            <person name="Bense V."/>
            <person name="Catcheside P."/>
            <person name="Chovatia M."/>
            <person name="Cooper J."/>
            <person name="Damon W."/>
            <person name="Desjardin D."/>
            <person name="Finy P."/>
            <person name="Geml J."/>
            <person name="Haridas S."/>
            <person name="Hughes K."/>
            <person name="Justo A."/>
            <person name="Karasinski D."/>
            <person name="Kautmanova I."/>
            <person name="Kiss B."/>
            <person name="Kocsube S."/>
            <person name="Kotiranta H."/>
            <person name="LaButti K.M."/>
            <person name="Lechner B.E."/>
            <person name="Liimatainen K."/>
            <person name="Lipzen A."/>
            <person name="Lukacs Z."/>
            <person name="Mihaltcheva S."/>
            <person name="Morgado L.N."/>
            <person name="Niskanen T."/>
            <person name="Noordeloos M.E."/>
            <person name="Ohm R.A."/>
            <person name="Ortiz-Santana B."/>
            <person name="Ovrebo C."/>
            <person name="Racz N."/>
            <person name="Riley R."/>
            <person name="Savchenko A."/>
            <person name="Shiryaev A."/>
            <person name="Soop K."/>
            <person name="Spirin V."/>
            <person name="Szebenyi C."/>
            <person name="Tomsovsky M."/>
            <person name="Tulloss R.E."/>
            <person name="Uehling J."/>
            <person name="Grigoriev I.V."/>
            <person name="Vagvolgyi C."/>
            <person name="Papp T."/>
            <person name="Martin F.M."/>
            <person name="Miettinen O."/>
            <person name="Hibbett D.S."/>
            <person name="Nagy L.G."/>
        </authorList>
    </citation>
    <scope>NUCLEOTIDE SEQUENCE [LARGE SCALE GENOMIC DNA]</scope>
    <source>
        <strain evidence="4 5">CBS 962.96</strain>
    </source>
</reference>
<dbReference type="PANTHER" id="PTHR34315">
    <property type="match status" value="1"/>
</dbReference>
<dbReference type="PANTHER" id="PTHR34315:SF1">
    <property type="entry name" value="INTRADIOL RING-CLEAVAGE DIOXYGENASES DOMAIN-CONTAINING PROTEIN-RELATED"/>
    <property type="match status" value="1"/>
</dbReference>
<keyword evidence="5" id="KW-1185">Reference proteome</keyword>
<dbReference type="InterPro" id="IPR000627">
    <property type="entry name" value="Intradiol_dOase_C"/>
</dbReference>
<dbReference type="SUPFAM" id="SSF49482">
    <property type="entry name" value="Aromatic compound dioxygenase"/>
    <property type="match status" value="1"/>
</dbReference>
<name>A0A4S8LSA6_DENBC</name>
<evidence type="ECO:0000256" key="2">
    <source>
        <dbReference type="SAM" id="SignalP"/>
    </source>
</evidence>
<dbReference type="Gene3D" id="2.60.130.10">
    <property type="entry name" value="Aromatic compound dioxygenase"/>
    <property type="match status" value="1"/>
</dbReference>
<feature type="domain" description="Intradiol ring-cleavage dioxygenases" evidence="3">
    <location>
        <begin position="138"/>
        <end position="232"/>
    </location>
</feature>
<organism evidence="4 5">
    <name type="scientific">Dendrothele bispora (strain CBS 962.96)</name>
    <dbReference type="NCBI Taxonomy" id="1314807"/>
    <lineage>
        <taxon>Eukaryota</taxon>
        <taxon>Fungi</taxon>
        <taxon>Dikarya</taxon>
        <taxon>Basidiomycota</taxon>
        <taxon>Agaricomycotina</taxon>
        <taxon>Agaricomycetes</taxon>
        <taxon>Agaricomycetidae</taxon>
        <taxon>Agaricales</taxon>
        <taxon>Agaricales incertae sedis</taxon>
        <taxon>Dendrothele</taxon>
    </lineage>
</organism>
<keyword evidence="4" id="KW-0223">Dioxygenase</keyword>
<dbReference type="Proteomes" id="UP000297245">
    <property type="component" value="Unassembled WGS sequence"/>
</dbReference>
<dbReference type="CDD" id="cd03457">
    <property type="entry name" value="intradiol_dioxygenase_like"/>
    <property type="match status" value="1"/>
</dbReference>
<gene>
    <name evidence="4" type="ORF">K435DRAFT_672695</name>
</gene>
<keyword evidence="2" id="KW-0732">Signal</keyword>
<dbReference type="GO" id="GO:0016702">
    <property type="term" value="F:oxidoreductase activity, acting on single donors with incorporation of molecular oxygen, incorporation of two atoms of oxygen"/>
    <property type="evidence" value="ECO:0007669"/>
    <property type="project" value="InterPro"/>
</dbReference>
<evidence type="ECO:0000259" key="3">
    <source>
        <dbReference type="Pfam" id="PF00775"/>
    </source>
</evidence>
<evidence type="ECO:0000313" key="4">
    <source>
        <dbReference type="EMBL" id="THU92140.1"/>
    </source>
</evidence>
<proteinExistence type="predicted"/>
<dbReference type="OrthoDB" id="121380at2759"/>
<dbReference type="InterPro" id="IPR015889">
    <property type="entry name" value="Intradiol_dOase_core"/>
</dbReference>
<protein>
    <submittedName>
        <fullName evidence="4">Aromatic compound dioxygenase</fullName>
    </submittedName>
</protein>
<dbReference type="EMBL" id="ML179287">
    <property type="protein sequence ID" value="THU92140.1"/>
    <property type="molecule type" value="Genomic_DNA"/>
</dbReference>
<dbReference type="AlphaFoldDB" id="A0A4S8LSA6"/>
<evidence type="ECO:0000313" key="5">
    <source>
        <dbReference type="Proteomes" id="UP000297245"/>
    </source>
</evidence>